<dbReference type="InterPro" id="IPR023801">
    <property type="entry name" value="His_deacetylse_dom"/>
</dbReference>
<reference evidence="6 7" key="1">
    <citation type="submission" date="2006-10" db="EMBL/GenBank/DDBJ databases">
        <title>Complete sequence of Methanosaeta thermophila PT.</title>
        <authorList>
            <consortium name="US DOE Joint Genome Institute"/>
            <person name="Copeland A."/>
            <person name="Lucas S."/>
            <person name="Lapidus A."/>
            <person name="Barry K."/>
            <person name="Detter J.C."/>
            <person name="Glavina del Rio T."/>
            <person name="Hammon N."/>
            <person name="Israni S."/>
            <person name="Pitluck S."/>
            <person name="Chain P."/>
            <person name="Malfatti S."/>
            <person name="Shin M."/>
            <person name="Vergez L."/>
            <person name="Schmutz J."/>
            <person name="Larimer F."/>
            <person name="Land M."/>
            <person name="Hauser L."/>
            <person name="Kyrpides N."/>
            <person name="Kim E."/>
            <person name="Smith K.S."/>
            <person name="Ingram-Smith C."/>
            <person name="Richardson P."/>
        </authorList>
    </citation>
    <scope>NUCLEOTIDE SEQUENCE [LARGE SCALE GENOMIC DNA]</scope>
    <source>
        <strain evidence="7">DSM 6194 / JCM 14653 / NBRC 101360 / PT</strain>
    </source>
</reference>
<comment type="pathway">
    <text evidence="1">Ketone degradation; acetoin degradation.</text>
</comment>
<dbReference type="GO" id="GO:0016787">
    <property type="term" value="F:hydrolase activity"/>
    <property type="evidence" value="ECO:0007669"/>
    <property type="project" value="UniProtKB-KW"/>
</dbReference>
<dbReference type="Pfam" id="PF00850">
    <property type="entry name" value="Hist_deacetyl"/>
    <property type="match status" value="1"/>
</dbReference>
<dbReference type="GO" id="GO:0040029">
    <property type="term" value="P:epigenetic regulation of gene expression"/>
    <property type="evidence" value="ECO:0007669"/>
    <property type="project" value="TreeGrafter"/>
</dbReference>
<evidence type="ECO:0000256" key="4">
    <source>
        <dbReference type="ARBA" id="ARBA00022801"/>
    </source>
</evidence>
<dbReference type="UniPathway" id="UPA00040"/>
<dbReference type="PRINTS" id="PR01271">
    <property type="entry name" value="HISDACETLASE"/>
</dbReference>
<dbReference type="Gene3D" id="3.40.800.20">
    <property type="entry name" value="Histone deacetylase domain"/>
    <property type="match status" value="1"/>
</dbReference>
<dbReference type="PANTHER" id="PTHR10625">
    <property type="entry name" value="HISTONE DEACETYLASE HDAC1-RELATED"/>
    <property type="match status" value="1"/>
</dbReference>
<dbReference type="InterPro" id="IPR023696">
    <property type="entry name" value="Ureohydrolase_dom_sf"/>
</dbReference>
<dbReference type="PANTHER" id="PTHR10625:SF10">
    <property type="entry name" value="HISTONE DEACETYLASE HDAC1"/>
    <property type="match status" value="1"/>
</dbReference>
<dbReference type="EMBL" id="CP000477">
    <property type="protein sequence ID" value="ABK15200.1"/>
    <property type="molecule type" value="Genomic_DNA"/>
</dbReference>
<dbReference type="PRINTS" id="PR01270">
    <property type="entry name" value="HDASUPER"/>
</dbReference>
<dbReference type="GO" id="GO:0004407">
    <property type="term" value="F:histone deacetylase activity"/>
    <property type="evidence" value="ECO:0007669"/>
    <property type="project" value="InterPro"/>
</dbReference>
<feature type="domain" description="Histone deacetylase" evidence="5">
    <location>
        <begin position="19"/>
        <end position="308"/>
    </location>
</feature>
<evidence type="ECO:0000256" key="1">
    <source>
        <dbReference type="ARBA" id="ARBA00005101"/>
    </source>
</evidence>
<dbReference type="Proteomes" id="UP000000674">
    <property type="component" value="Chromosome"/>
</dbReference>
<protein>
    <recommendedName>
        <fullName evidence="2">Acetoin utilization protein AcuC</fullName>
    </recommendedName>
</protein>
<organism evidence="6 7">
    <name type="scientific">Methanothrix thermoacetophila (strain DSM 6194 / JCM 14653 / NBRC 101360 / PT)</name>
    <name type="common">Methanosaeta thermophila</name>
    <dbReference type="NCBI Taxonomy" id="349307"/>
    <lineage>
        <taxon>Archaea</taxon>
        <taxon>Methanobacteriati</taxon>
        <taxon>Methanobacteriota</taxon>
        <taxon>Stenosarchaea group</taxon>
        <taxon>Methanomicrobia</taxon>
        <taxon>Methanotrichales</taxon>
        <taxon>Methanotrichaceae</taxon>
        <taxon>Methanothrix</taxon>
    </lineage>
</organism>
<dbReference type="InterPro" id="IPR003085">
    <property type="entry name" value="AcuC"/>
</dbReference>
<keyword evidence="7" id="KW-1185">Reference proteome</keyword>
<evidence type="ECO:0000313" key="7">
    <source>
        <dbReference type="Proteomes" id="UP000000674"/>
    </source>
</evidence>
<dbReference type="GO" id="GO:0045150">
    <property type="term" value="P:acetoin catabolic process"/>
    <property type="evidence" value="ECO:0007669"/>
    <property type="project" value="UniProtKB-UniPathway"/>
</dbReference>
<keyword evidence="4" id="KW-0378">Hydrolase</keyword>
<dbReference type="HOGENOM" id="CLU_007727_8_0_2"/>
<dbReference type="CDD" id="cd09994">
    <property type="entry name" value="HDAC_AcuC_like"/>
    <property type="match status" value="1"/>
</dbReference>
<dbReference type="KEGG" id="mtp:Mthe_1425"/>
<dbReference type="OrthoDB" id="147549at2157"/>
<dbReference type="SUPFAM" id="SSF52768">
    <property type="entry name" value="Arginase/deacetylase"/>
    <property type="match status" value="1"/>
</dbReference>
<evidence type="ECO:0000256" key="2">
    <source>
        <dbReference type="ARBA" id="ARBA00020218"/>
    </source>
</evidence>
<accession>A0B926</accession>
<dbReference type="AlphaFoldDB" id="A0B926"/>
<name>A0B926_METTP</name>
<keyword evidence="3" id="KW-0006">Acetoin catabolism</keyword>
<evidence type="ECO:0000313" key="6">
    <source>
        <dbReference type="EMBL" id="ABK15200.1"/>
    </source>
</evidence>
<gene>
    <name evidence="6" type="ordered locus">Mthe_1425</name>
</gene>
<evidence type="ECO:0000259" key="5">
    <source>
        <dbReference type="Pfam" id="PF00850"/>
    </source>
</evidence>
<dbReference type="STRING" id="349307.Mthe_1425"/>
<evidence type="ECO:0000256" key="3">
    <source>
        <dbReference type="ARBA" id="ARBA00022627"/>
    </source>
</evidence>
<sequence length="370" mass="41484">MIYLYYTDMFMGYSFGPEHPLQPARIMLTYRMIEEYGFFLGYDTEVQMPYYASEDDLLMVHDPGYIQAVKEERPDPALGLDEPDTPVFPGIYDASALIAGASIEAAKRVASEPCVAFNLAGGLHHAFPARAAGFCVFNDCALGIRTLRKRFDRVLYIDIDAHHGDGVQYIFYEDPSVLTISIHESGKYLFPGTGFVDEIGSGDGYGYSANIPMPLNADDECYRYAFESVIPALFRWFKPDAVVAQLGVDTHYADPLASLDLTLEGYGYLVRRIKELTDEYAAGRMLALGGGGYNLEVVPLAWTLAFQTLRGEKMPEELPKWWVDAIMKMIGRPPISLPDRPKKKSDVPRELIETVANLKRRLTIIHGDIF</sequence>
<dbReference type="InterPro" id="IPR000286">
    <property type="entry name" value="HDACs"/>
</dbReference>
<dbReference type="InterPro" id="IPR037138">
    <property type="entry name" value="His_deacetylse_dom_sf"/>
</dbReference>
<dbReference type="InterPro" id="IPR003084">
    <property type="entry name" value="HDAC_I/II"/>
</dbReference>
<proteinExistence type="predicted"/>